<organism evidence="2 3">
    <name type="scientific">Sphingobium algorifonticola</name>
    <dbReference type="NCBI Taxonomy" id="2008318"/>
    <lineage>
        <taxon>Bacteria</taxon>
        <taxon>Pseudomonadati</taxon>
        <taxon>Pseudomonadota</taxon>
        <taxon>Alphaproteobacteria</taxon>
        <taxon>Sphingomonadales</taxon>
        <taxon>Sphingomonadaceae</taxon>
        <taxon>Sphingobium</taxon>
    </lineage>
</organism>
<dbReference type="RefSeq" id="WP_127689487.1">
    <property type="nucleotide sequence ID" value="NZ_RZUL01000001.1"/>
</dbReference>
<dbReference type="Pfam" id="PF00534">
    <property type="entry name" value="Glycos_transf_1"/>
    <property type="match status" value="1"/>
</dbReference>
<proteinExistence type="predicted"/>
<keyword evidence="3" id="KW-1185">Reference proteome</keyword>
<dbReference type="AlphaFoldDB" id="A0A437JEB3"/>
<feature type="domain" description="Glycosyl transferase family 1" evidence="1">
    <location>
        <begin position="203"/>
        <end position="348"/>
    </location>
</feature>
<dbReference type="Gene3D" id="3.40.50.2000">
    <property type="entry name" value="Glycogen Phosphorylase B"/>
    <property type="match status" value="2"/>
</dbReference>
<accession>A0A437JEB3</accession>
<evidence type="ECO:0000313" key="3">
    <source>
        <dbReference type="Proteomes" id="UP000282977"/>
    </source>
</evidence>
<dbReference type="GO" id="GO:0016757">
    <property type="term" value="F:glycosyltransferase activity"/>
    <property type="evidence" value="ECO:0007669"/>
    <property type="project" value="InterPro"/>
</dbReference>
<comment type="caution">
    <text evidence="2">The sequence shown here is derived from an EMBL/GenBank/DDBJ whole genome shotgun (WGS) entry which is preliminary data.</text>
</comment>
<dbReference type="Proteomes" id="UP000282977">
    <property type="component" value="Unassembled WGS sequence"/>
</dbReference>
<evidence type="ECO:0000313" key="2">
    <source>
        <dbReference type="EMBL" id="RVT43952.1"/>
    </source>
</evidence>
<dbReference type="EMBL" id="RZUL01000001">
    <property type="protein sequence ID" value="RVT43952.1"/>
    <property type="molecule type" value="Genomic_DNA"/>
</dbReference>
<dbReference type="SUPFAM" id="SSF53756">
    <property type="entry name" value="UDP-Glycosyltransferase/glycogen phosphorylase"/>
    <property type="match status" value="1"/>
</dbReference>
<evidence type="ECO:0000259" key="1">
    <source>
        <dbReference type="Pfam" id="PF00534"/>
    </source>
</evidence>
<keyword evidence="2" id="KW-0808">Transferase</keyword>
<dbReference type="PANTHER" id="PTHR45947">
    <property type="entry name" value="SULFOQUINOVOSYL TRANSFERASE SQD2"/>
    <property type="match status" value="1"/>
</dbReference>
<name>A0A437JEB3_9SPHN</name>
<protein>
    <submittedName>
        <fullName evidence="2">Glycosyltransferase</fullName>
    </submittedName>
</protein>
<dbReference type="InterPro" id="IPR050194">
    <property type="entry name" value="Glycosyltransferase_grp1"/>
</dbReference>
<gene>
    <name evidence="2" type="ORF">ENE74_05080</name>
</gene>
<sequence length="382" mass="42026">MITSEERSLTLILSQGKSLLWWRDIGLLSRELLLYLHLLRMGTLETIFIFSYDAADRAYVAEQALHDPVYQRIRVLAPTQGKAAGLAAWVWSIVGPFRYRHAIRQSTAIKTNQVHACVAAITAAAATGRPLVVRLGYLLSNDYRSGGRRARAILVRCLERIAFGAANRILVSSHGIAQQITARHPQFASKMVVHPTYVDIEAFRKKATYDFDAPLIWVGRLSEQKNLVSLIHGCALAGRDLDLVGAGDLEGQLRALAAAVPINIRFLGQVANDRLPALLREYSIFVLPSFHEGLPKALIEAMSCGLVCLASNISGVNELIKHEHNGLLIGGFDAHQIAAVIERATRERDVSLGRQARLTIEQGFTLDSYAMREAGLYAALDA</sequence>
<dbReference type="InterPro" id="IPR001296">
    <property type="entry name" value="Glyco_trans_1"/>
</dbReference>
<dbReference type="OrthoDB" id="9790710at2"/>
<dbReference type="PANTHER" id="PTHR45947:SF14">
    <property type="entry name" value="SLL1723 PROTEIN"/>
    <property type="match status" value="1"/>
</dbReference>
<reference evidence="2 3" key="1">
    <citation type="submission" date="2019-01" db="EMBL/GenBank/DDBJ databases">
        <authorList>
            <person name="Chen W.-M."/>
        </authorList>
    </citation>
    <scope>NUCLEOTIDE SEQUENCE [LARGE SCALE GENOMIC DNA]</scope>
    <source>
        <strain evidence="2 3">TLA-22</strain>
    </source>
</reference>
<dbReference type="CDD" id="cd03801">
    <property type="entry name" value="GT4_PimA-like"/>
    <property type="match status" value="1"/>
</dbReference>